<comment type="subcellular location">
    <subcellularLocation>
        <location evidence="1">Mitochondrion inner membrane</location>
    </subcellularLocation>
</comment>
<protein>
    <submittedName>
        <fullName evidence="12">Mitochondrial distribution and morphology protein 31</fullName>
    </submittedName>
</protein>
<evidence type="ECO:0000256" key="9">
    <source>
        <dbReference type="ARBA" id="ARBA00025191"/>
    </source>
</evidence>
<evidence type="ECO:0000256" key="8">
    <source>
        <dbReference type="ARBA" id="ARBA00023136"/>
    </source>
</evidence>
<keyword evidence="8 11" id="KW-0472">Membrane</keyword>
<comment type="similarity">
    <text evidence="2">Belongs to the MDM31/MDM32 family.</text>
</comment>
<dbReference type="Proteomes" id="UP000837801">
    <property type="component" value="Unassembled WGS sequence"/>
</dbReference>
<gene>
    <name evidence="12" type="ORF">CLIB1423_07S05314</name>
</gene>
<keyword evidence="5" id="KW-0809">Transit peptide</keyword>
<keyword evidence="13" id="KW-1185">Reference proteome</keyword>
<evidence type="ECO:0000256" key="2">
    <source>
        <dbReference type="ARBA" id="ARBA00005687"/>
    </source>
</evidence>
<dbReference type="OrthoDB" id="17678at2759"/>
<accession>A0A9P0VYN9</accession>
<keyword evidence="7" id="KW-0496">Mitochondrion</keyword>
<comment type="function">
    <text evidence="9">Involved in the organization of the mitochondrial membranes and the global structure of the mitochondria. Also required for mitochondrial distribution and mobility as well as for the maintenance of mitochondrial DNA nucleoids structures.</text>
</comment>
<sequence>MLARNNTFGLATLRRSILQQSLRRQIHISKPFLPHRSIFINPSYRRQIRLYSIEKQSNSNPKENKHASNPNSIKNSHNGSIDSKLAENDPNKIAPSTNPHTHPKVFNPTKEQLLAKATNFFSRLRIRFKWLMKRSNRPFNTDDYSALFSWLVMGNALLFFLATTTFFSLVILTANTVLAQEFVARKLGEFITKNSNLTVVFEHAIVPGWSDGKISFRKCFVSKRPKVSKTFIKGSSSEAYAASLIRESEEEQAKLEDDGNYTQYDVTIEEVNISLSFKKWVNGTGIVETMEIKGLRGVVDRTHVHWDPNDDARNYKNVYHPGDFEFEDFKMEDVLFKLKQPNGFREFDVAIYNCELTRLRKHWLFYDFLNANIMSGSYDNSLFTIHKRQRLDDFRIDETFAEESNRIKQHSESVEAIVDSHSDPSTKSQFQRVTRLRVDSLNVDHLNTGLEGPFGWITHGKVDMIGDLMVPQENKDLNVSELVSIIAESIRKEATRYRNPAVTVNNHHSHLPQNPSSTITTEDILNYFVLDLTIRLNNVKASVPFQTPELSYINYALIRPIVAYINMKNTFIEIHNRVVKNLDDFSGSWTIYDSLLMDDISAEVYDNFVDYVANEEARLVRMKKFGFWSLQLLLQLMVFGLGSLT</sequence>
<dbReference type="Pfam" id="PF08118">
    <property type="entry name" value="MDM31_MDM32"/>
    <property type="match status" value="1"/>
</dbReference>
<comment type="caution">
    <text evidence="12">The sequence shown here is derived from an EMBL/GenBank/DDBJ whole genome shotgun (WGS) entry which is preliminary data.</text>
</comment>
<evidence type="ECO:0000256" key="11">
    <source>
        <dbReference type="SAM" id="Phobius"/>
    </source>
</evidence>
<evidence type="ECO:0000256" key="1">
    <source>
        <dbReference type="ARBA" id="ARBA00004273"/>
    </source>
</evidence>
<dbReference type="InterPro" id="IPR012571">
    <property type="entry name" value="Mdm31/Mdm32"/>
</dbReference>
<dbReference type="EMBL" id="CAKXYY010000007">
    <property type="protein sequence ID" value="CAH2352690.1"/>
    <property type="molecule type" value="Genomic_DNA"/>
</dbReference>
<evidence type="ECO:0000256" key="10">
    <source>
        <dbReference type="SAM" id="MobiDB-lite"/>
    </source>
</evidence>
<evidence type="ECO:0000313" key="13">
    <source>
        <dbReference type="Proteomes" id="UP000837801"/>
    </source>
</evidence>
<evidence type="ECO:0000256" key="6">
    <source>
        <dbReference type="ARBA" id="ARBA00022989"/>
    </source>
</evidence>
<keyword evidence="3 11" id="KW-0812">Transmembrane</keyword>
<evidence type="ECO:0000256" key="7">
    <source>
        <dbReference type="ARBA" id="ARBA00023128"/>
    </source>
</evidence>
<dbReference type="PANTHER" id="PTHR31068">
    <property type="entry name" value="MITOCHONDRIAL DISTRIBUTION AND MORPHOLOGY PROTEIN 31"/>
    <property type="match status" value="1"/>
</dbReference>
<feature type="compositionally biased region" description="Polar residues" evidence="10">
    <location>
        <begin position="54"/>
        <end position="81"/>
    </location>
</feature>
<organism evidence="12 13">
    <name type="scientific">[Candida] railenensis</name>
    <dbReference type="NCBI Taxonomy" id="45579"/>
    <lineage>
        <taxon>Eukaryota</taxon>
        <taxon>Fungi</taxon>
        <taxon>Dikarya</taxon>
        <taxon>Ascomycota</taxon>
        <taxon>Saccharomycotina</taxon>
        <taxon>Pichiomycetes</taxon>
        <taxon>Debaryomycetaceae</taxon>
        <taxon>Kurtzmaniella</taxon>
    </lineage>
</organism>
<dbReference type="GO" id="GO:0000001">
    <property type="term" value="P:mitochondrion inheritance"/>
    <property type="evidence" value="ECO:0007669"/>
    <property type="project" value="InterPro"/>
</dbReference>
<reference evidence="12" key="1">
    <citation type="submission" date="2022-03" db="EMBL/GenBank/DDBJ databases">
        <authorList>
            <person name="Legras J.-L."/>
            <person name="Devillers H."/>
            <person name="Grondin C."/>
        </authorList>
    </citation>
    <scope>NUCLEOTIDE SEQUENCE</scope>
    <source>
        <strain evidence="12">CLIB 1423</strain>
    </source>
</reference>
<keyword evidence="6 11" id="KW-1133">Transmembrane helix</keyword>
<dbReference type="PANTHER" id="PTHR31068:SF0">
    <property type="entry name" value="MITOCHONDRIAL DISTRIBUTION AND MORPHOLOGY PROTEIN 31"/>
    <property type="match status" value="1"/>
</dbReference>
<feature type="region of interest" description="Disordered" evidence="10">
    <location>
        <begin position="54"/>
        <end position="105"/>
    </location>
</feature>
<dbReference type="GO" id="GO:0005743">
    <property type="term" value="C:mitochondrial inner membrane"/>
    <property type="evidence" value="ECO:0007669"/>
    <property type="project" value="UniProtKB-SubCell"/>
</dbReference>
<feature type="transmembrane region" description="Helical" evidence="11">
    <location>
        <begin position="147"/>
        <end position="172"/>
    </location>
</feature>
<evidence type="ECO:0000256" key="5">
    <source>
        <dbReference type="ARBA" id="ARBA00022946"/>
    </source>
</evidence>
<name>A0A9P0VYN9_9ASCO</name>
<evidence type="ECO:0000256" key="3">
    <source>
        <dbReference type="ARBA" id="ARBA00022692"/>
    </source>
</evidence>
<evidence type="ECO:0000313" key="12">
    <source>
        <dbReference type="EMBL" id="CAH2352690.1"/>
    </source>
</evidence>
<dbReference type="AlphaFoldDB" id="A0A9P0VYN9"/>
<evidence type="ECO:0000256" key="4">
    <source>
        <dbReference type="ARBA" id="ARBA00022792"/>
    </source>
</evidence>
<keyword evidence="4" id="KW-0999">Mitochondrion inner membrane</keyword>
<proteinExistence type="inferred from homology"/>
<dbReference type="GO" id="GO:0007005">
    <property type="term" value="P:mitochondrion organization"/>
    <property type="evidence" value="ECO:0007669"/>
    <property type="project" value="InterPro"/>
</dbReference>